<evidence type="ECO:0000313" key="1">
    <source>
        <dbReference type="EMBL" id="PKK57834.1"/>
    </source>
</evidence>
<dbReference type="EMBL" id="LLXL01004052">
    <property type="protein sequence ID" value="PKK57834.1"/>
    <property type="molecule type" value="Genomic_DNA"/>
</dbReference>
<accession>A0A2N1M868</accession>
<dbReference type="VEuPathDB" id="FungiDB:RhiirFUN_016946"/>
<evidence type="ECO:0000313" key="2">
    <source>
        <dbReference type="Proteomes" id="UP000233469"/>
    </source>
</evidence>
<dbReference type="VEuPathDB" id="FungiDB:RhiirA1_469794"/>
<organism evidence="1 2">
    <name type="scientific">Rhizophagus irregularis</name>
    <dbReference type="NCBI Taxonomy" id="588596"/>
    <lineage>
        <taxon>Eukaryota</taxon>
        <taxon>Fungi</taxon>
        <taxon>Fungi incertae sedis</taxon>
        <taxon>Mucoromycota</taxon>
        <taxon>Glomeromycotina</taxon>
        <taxon>Glomeromycetes</taxon>
        <taxon>Glomerales</taxon>
        <taxon>Glomeraceae</taxon>
        <taxon>Rhizophagus</taxon>
    </lineage>
</organism>
<evidence type="ECO:0008006" key="3">
    <source>
        <dbReference type="Google" id="ProtNLM"/>
    </source>
</evidence>
<dbReference type="VEuPathDB" id="FungiDB:FUN_017079"/>
<name>A0A2N1M868_9GLOM</name>
<sequence length="519" mass="61836">MSCLKILSGDLPELTYEIIKYFRDDYSTLHSCILVNRSWCRLAIPLLWENPFSICAENYNFVEIYIHNLNDDLKIKLNECKIIDNNSLHLNTLFNYPSFLKYLNIYNFVHSVNEWFKANTKHEDQLCSVFDFISMSLFGIFIENEVNLHTLEIEVQSSYDTYIDNIVEFILKNPNFILNIRNLKLYILLNYDNEHSSDRILQIVNLHQNLKKIILNNDYLSLLRSLLLSKDYNCSNTLNTIVFYEIDFNFLNYEIFEQLNVLESIHIIYCSLSNNFFHQIINLSKQFKLKSLFIREIPQIDSIELLLQTSGHYLRNFGYNFGFYRHINISLRNQLLELITKYCKNIKYLYLSHGDDMNIYPLFNFIENMKQSLDYLTIDISSFTYHPLKRYYSEASQIILQNLGQVLPPKLEYLCLDLFYVESNDFEVFLKNSQDTFINKLLIRKINSQDILPYIKEYYIMKNKRVKYLSIYDLSSVGSKRDSIDLFSLKDEVKEFGLYNIKVQSYNSSVIYNHMRVID</sequence>
<dbReference type="Proteomes" id="UP000233469">
    <property type="component" value="Unassembled WGS sequence"/>
</dbReference>
<dbReference type="VEuPathDB" id="FungiDB:FUN_006225"/>
<reference evidence="1 2" key="1">
    <citation type="submission" date="2016-04" db="EMBL/GenBank/DDBJ databases">
        <title>Genome analyses suggest a sexual origin of heterokaryosis in a supposedly ancient asexual fungus.</title>
        <authorList>
            <person name="Ropars J."/>
            <person name="Sedzielewska K."/>
            <person name="Noel J."/>
            <person name="Charron P."/>
            <person name="Farinelli L."/>
            <person name="Marton T."/>
            <person name="Kruger M."/>
            <person name="Pelin A."/>
            <person name="Brachmann A."/>
            <person name="Corradi N."/>
        </authorList>
    </citation>
    <scope>NUCLEOTIDE SEQUENCE [LARGE SCALE GENOMIC DNA]</scope>
    <source>
        <strain evidence="1 2">C2</strain>
    </source>
</reference>
<dbReference type="AlphaFoldDB" id="A0A2N1M868"/>
<comment type="caution">
    <text evidence="1">The sequence shown here is derived from an EMBL/GenBank/DDBJ whole genome shotgun (WGS) entry which is preliminary data.</text>
</comment>
<protein>
    <recommendedName>
        <fullName evidence="3">F-box domain-containing protein</fullName>
    </recommendedName>
</protein>
<reference evidence="1 2" key="2">
    <citation type="submission" date="2017-10" db="EMBL/GenBank/DDBJ databases">
        <title>Extensive intraspecific genome diversity in a model arbuscular mycorrhizal fungus.</title>
        <authorList>
            <person name="Chen E.C.H."/>
            <person name="Morin E."/>
            <person name="Baudet D."/>
            <person name="Noel J."/>
            <person name="Ndikumana S."/>
            <person name="Charron P."/>
            <person name="St-Onge C."/>
            <person name="Giorgi J."/>
            <person name="Grigoriev I.V."/>
            <person name="Roux C."/>
            <person name="Martin F.M."/>
            <person name="Corradi N."/>
        </authorList>
    </citation>
    <scope>NUCLEOTIDE SEQUENCE [LARGE SCALE GENOMIC DNA]</scope>
    <source>
        <strain evidence="1 2">C2</strain>
    </source>
</reference>
<proteinExistence type="predicted"/>
<gene>
    <name evidence="1" type="ORF">RhiirC2_797326</name>
</gene>